<sequence length="118" mass="12866">MAVLSRTGRSAACVADVAVQLARWPDLVVSHTRNVVRFRTMGREIIRMPGDHTAELLLTTPVIDRWARVLAGSHRVTQGHAAGWVRVEIEDQTDADMFLSLVSVALKVNGETPPVSPG</sequence>
<dbReference type="InterPro" id="IPR040841">
    <property type="entry name" value="Luciferase_dom"/>
</dbReference>
<evidence type="ECO:0000313" key="2">
    <source>
        <dbReference type="EMBL" id="MFC6085550.1"/>
    </source>
</evidence>
<dbReference type="Pfam" id="PF17648">
    <property type="entry name" value="Luciferase"/>
    <property type="match status" value="1"/>
</dbReference>
<name>A0ABW1NRS3_9ACTN</name>
<evidence type="ECO:0000313" key="3">
    <source>
        <dbReference type="Proteomes" id="UP001596137"/>
    </source>
</evidence>
<reference evidence="3" key="1">
    <citation type="journal article" date="2019" name="Int. J. Syst. Evol. Microbiol.">
        <title>The Global Catalogue of Microorganisms (GCM) 10K type strain sequencing project: providing services to taxonomists for standard genome sequencing and annotation.</title>
        <authorList>
            <consortium name="The Broad Institute Genomics Platform"/>
            <consortium name="The Broad Institute Genome Sequencing Center for Infectious Disease"/>
            <person name="Wu L."/>
            <person name="Ma J."/>
        </authorList>
    </citation>
    <scope>NUCLEOTIDE SEQUENCE [LARGE SCALE GENOMIC DNA]</scope>
    <source>
        <strain evidence="3">JCM 30346</strain>
    </source>
</reference>
<dbReference type="EMBL" id="JBHSRF010000064">
    <property type="protein sequence ID" value="MFC6085550.1"/>
    <property type="molecule type" value="Genomic_DNA"/>
</dbReference>
<organism evidence="2 3">
    <name type="scientific">Sphaerisporangium aureirubrum</name>
    <dbReference type="NCBI Taxonomy" id="1544736"/>
    <lineage>
        <taxon>Bacteria</taxon>
        <taxon>Bacillati</taxon>
        <taxon>Actinomycetota</taxon>
        <taxon>Actinomycetes</taxon>
        <taxon>Streptosporangiales</taxon>
        <taxon>Streptosporangiaceae</taxon>
        <taxon>Sphaerisporangium</taxon>
    </lineage>
</organism>
<accession>A0ABW1NRS3</accession>
<feature type="domain" description="Luciferase" evidence="1">
    <location>
        <begin position="42"/>
        <end position="105"/>
    </location>
</feature>
<proteinExistence type="predicted"/>
<keyword evidence="3" id="KW-1185">Reference proteome</keyword>
<comment type="caution">
    <text evidence="2">The sequence shown here is derived from an EMBL/GenBank/DDBJ whole genome shotgun (WGS) entry which is preliminary data.</text>
</comment>
<dbReference type="Proteomes" id="UP001596137">
    <property type="component" value="Unassembled WGS sequence"/>
</dbReference>
<dbReference type="RefSeq" id="WP_380759803.1">
    <property type="nucleotide sequence ID" value="NZ_JBHSRF010000064.1"/>
</dbReference>
<protein>
    <submittedName>
        <fullName evidence="2">Luciferase family protein</fullName>
    </submittedName>
</protein>
<gene>
    <name evidence="2" type="ORF">ACFP1K_30590</name>
</gene>
<evidence type="ECO:0000259" key="1">
    <source>
        <dbReference type="Pfam" id="PF17648"/>
    </source>
</evidence>